<dbReference type="OrthoDB" id="8557335at2"/>
<keyword evidence="2" id="KW-0560">Oxidoreductase</keyword>
<dbReference type="PANTHER" id="PTHR42760">
    <property type="entry name" value="SHORT-CHAIN DEHYDROGENASES/REDUCTASES FAMILY MEMBER"/>
    <property type="match status" value="1"/>
</dbReference>
<keyword evidence="6" id="KW-1185">Reference proteome</keyword>
<evidence type="ECO:0000259" key="3">
    <source>
        <dbReference type="SMART" id="SM00822"/>
    </source>
</evidence>
<reference evidence="6" key="1">
    <citation type="submission" date="2015-05" db="EMBL/GenBank/DDBJ databases">
        <title>Draft genome of Nitrosomonas communis strain Nm2.</title>
        <authorList>
            <person name="Kozlowski J.A."/>
            <person name="Kits K.D."/>
            <person name="Stein L.Y."/>
        </authorList>
    </citation>
    <scope>NUCLEOTIDE SEQUENCE [LARGE SCALE GENOMIC DNA]</scope>
    <source>
        <strain evidence="6">Nm2</strain>
    </source>
</reference>
<evidence type="ECO:0000313" key="6">
    <source>
        <dbReference type="Proteomes" id="UP000034156"/>
    </source>
</evidence>
<dbReference type="Proteomes" id="UP000324176">
    <property type="component" value="Unassembled WGS sequence"/>
</dbReference>
<dbReference type="Proteomes" id="UP000034156">
    <property type="component" value="Chromosome"/>
</dbReference>
<gene>
    <name evidence="4" type="ORF">AAW31_10525</name>
    <name evidence="5" type="ORF">BCL69_107116</name>
</gene>
<name>A0A0F7KH10_9PROT</name>
<dbReference type="Gene3D" id="3.40.50.720">
    <property type="entry name" value="NAD(P)-binding Rossmann-like Domain"/>
    <property type="match status" value="1"/>
</dbReference>
<dbReference type="CDD" id="cd05358">
    <property type="entry name" value="GlcDH_SDR_c"/>
    <property type="match status" value="1"/>
</dbReference>
<dbReference type="GO" id="GO:0016616">
    <property type="term" value="F:oxidoreductase activity, acting on the CH-OH group of donors, NAD or NADP as acceptor"/>
    <property type="evidence" value="ECO:0007669"/>
    <property type="project" value="UniProtKB-ARBA"/>
</dbReference>
<dbReference type="KEGG" id="nco:AAW31_10525"/>
<dbReference type="InterPro" id="IPR036291">
    <property type="entry name" value="NAD(P)-bd_dom_sf"/>
</dbReference>
<dbReference type="NCBIfam" id="NF005559">
    <property type="entry name" value="PRK07231.1"/>
    <property type="match status" value="1"/>
</dbReference>
<dbReference type="EMBL" id="VNHT01000071">
    <property type="protein sequence ID" value="TYP78559.1"/>
    <property type="molecule type" value="Genomic_DNA"/>
</dbReference>
<dbReference type="FunFam" id="3.40.50.720:FF:000173">
    <property type="entry name" value="3-oxoacyl-[acyl-carrier protein] reductase"/>
    <property type="match status" value="1"/>
</dbReference>
<evidence type="ECO:0000256" key="1">
    <source>
        <dbReference type="ARBA" id="ARBA00006484"/>
    </source>
</evidence>
<dbReference type="AlphaFoldDB" id="A0A0F7KH10"/>
<dbReference type="PANTHER" id="PTHR42760:SF132">
    <property type="entry name" value="SHORT-CHAIN DEHYDROGENASE_REDUCTASE FAMILY PROTEIN"/>
    <property type="match status" value="1"/>
</dbReference>
<sequence length="271" mass="28950">MPLISEKILAGQRVLITGGNSGIGAAIVRAMAKAGARVAINYLSNSPDAEILADEIREGGGEALTINADISQEAQVCALFQAVVEKWGSLDILVANAGIQQDAPFTEMTLAQWEKVLSVNLTGQFLCAREAVKIFLQRGVRPELSCACGKIIFISSVHDIIPWAGHVNYAASKGGLLMFMKSLAQEVAHQKIRVNAISPGAIQTPINRAAWQTRQAKADLLTLIPYGRIGEPADIGRAAVWLASDDSDYVIGTTLYVDGGMTLYPAFRDNG</sequence>
<reference evidence="4 6" key="2">
    <citation type="journal article" date="2016" name="Genome Announc.">
        <title>Genome Sequence of Nitrosomonas communis Strain Nm2, a Mesophilic Ammonia-Oxidizing Bacterium Isolated from Mediterranean Soil.</title>
        <authorList>
            <person name="Kozlowski J.A."/>
            <person name="Kits K.D."/>
            <person name="Stein L.Y."/>
        </authorList>
    </citation>
    <scope>NUCLEOTIDE SEQUENCE [LARGE SCALE GENOMIC DNA]</scope>
    <source>
        <strain evidence="4 6">Nm2</strain>
    </source>
</reference>
<dbReference type="RefSeq" id="WP_046850201.1">
    <property type="nucleotide sequence ID" value="NZ_CP011451.1"/>
</dbReference>
<evidence type="ECO:0000313" key="5">
    <source>
        <dbReference type="EMBL" id="TYP78559.1"/>
    </source>
</evidence>
<dbReference type="SMART" id="SM00822">
    <property type="entry name" value="PKS_KR"/>
    <property type="match status" value="1"/>
</dbReference>
<dbReference type="InterPro" id="IPR020904">
    <property type="entry name" value="Sc_DH/Rdtase_CS"/>
</dbReference>
<dbReference type="Pfam" id="PF13561">
    <property type="entry name" value="adh_short_C2"/>
    <property type="match status" value="1"/>
</dbReference>
<comment type="similarity">
    <text evidence="1">Belongs to the short-chain dehydrogenases/reductases (SDR) family.</text>
</comment>
<dbReference type="InterPro" id="IPR057326">
    <property type="entry name" value="KR_dom"/>
</dbReference>
<dbReference type="SUPFAM" id="SSF51735">
    <property type="entry name" value="NAD(P)-binding Rossmann-fold domains"/>
    <property type="match status" value="1"/>
</dbReference>
<dbReference type="PRINTS" id="PR00081">
    <property type="entry name" value="GDHRDH"/>
</dbReference>
<dbReference type="PROSITE" id="PS00061">
    <property type="entry name" value="ADH_SHORT"/>
    <property type="match status" value="1"/>
</dbReference>
<dbReference type="InterPro" id="IPR002347">
    <property type="entry name" value="SDR_fam"/>
</dbReference>
<organism evidence="4 6">
    <name type="scientific">Nitrosomonas communis</name>
    <dbReference type="NCBI Taxonomy" id="44574"/>
    <lineage>
        <taxon>Bacteria</taxon>
        <taxon>Pseudomonadati</taxon>
        <taxon>Pseudomonadota</taxon>
        <taxon>Betaproteobacteria</taxon>
        <taxon>Nitrosomonadales</taxon>
        <taxon>Nitrosomonadaceae</taxon>
        <taxon>Nitrosomonas</taxon>
    </lineage>
</organism>
<evidence type="ECO:0000313" key="7">
    <source>
        <dbReference type="Proteomes" id="UP000324176"/>
    </source>
</evidence>
<evidence type="ECO:0000313" key="4">
    <source>
        <dbReference type="EMBL" id="AKH38142.1"/>
    </source>
</evidence>
<proteinExistence type="inferred from homology"/>
<dbReference type="PATRIC" id="fig|44574.3.peg.2563"/>
<accession>A0A0F7KH10</accession>
<dbReference type="PRINTS" id="PR00080">
    <property type="entry name" value="SDRFAMILY"/>
</dbReference>
<evidence type="ECO:0000256" key="2">
    <source>
        <dbReference type="ARBA" id="ARBA00023002"/>
    </source>
</evidence>
<dbReference type="EMBL" id="CP011451">
    <property type="protein sequence ID" value="AKH38142.1"/>
    <property type="molecule type" value="Genomic_DNA"/>
</dbReference>
<feature type="domain" description="Ketoreductase" evidence="3">
    <location>
        <begin position="12"/>
        <end position="208"/>
    </location>
</feature>
<protein>
    <submittedName>
        <fullName evidence="5">Glucose 1-dehydrogenase</fullName>
    </submittedName>
    <submittedName>
        <fullName evidence="4">Sugar dehydrogenase</fullName>
    </submittedName>
</protein>
<reference evidence="5 7" key="3">
    <citation type="submission" date="2019-07" db="EMBL/GenBank/DDBJ databases">
        <title>Active sludge and wastewater microbial communities from Klosterneuburg, Austria.</title>
        <authorList>
            <person name="Wagner M."/>
        </authorList>
    </citation>
    <scope>NUCLEOTIDE SEQUENCE [LARGE SCALE GENOMIC DNA]</scope>
    <source>
        <strain evidence="5 7">Nm2</strain>
    </source>
</reference>